<evidence type="ECO:0000256" key="1">
    <source>
        <dbReference type="ARBA" id="ARBA00001933"/>
    </source>
</evidence>
<feature type="domain" description="Tryptophan synthase beta chain-like PALP" evidence="7">
    <location>
        <begin position="40"/>
        <end position="270"/>
    </location>
</feature>
<dbReference type="EC" id="4.3.1.19" evidence="8"/>
<feature type="transmembrane region" description="Helical" evidence="6">
    <location>
        <begin position="360"/>
        <end position="378"/>
    </location>
</feature>
<dbReference type="Proteomes" id="UP000007319">
    <property type="component" value="Chromosome"/>
</dbReference>
<keyword evidence="6" id="KW-1133">Transmembrane helix</keyword>
<evidence type="ECO:0000313" key="8">
    <source>
        <dbReference type="EMBL" id="CCC98749.1"/>
    </source>
</evidence>
<dbReference type="Gene3D" id="3.40.50.1100">
    <property type="match status" value="2"/>
</dbReference>
<dbReference type="AlphaFoldDB" id="A0A9P1NML2"/>
<keyword evidence="4 8" id="KW-0456">Lyase</keyword>
<dbReference type="GO" id="GO:0006567">
    <property type="term" value="P:L-threonine catabolic process"/>
    <property type="evidence" value="ECO:0007669"/>
    <property type="project" value="TreeGrafter"/>
</dbReference>
<evidence type="ECO:0000256" key="5">
    <source>
        <dbReference type="SAM" id="MobiDB-lite"/>
    </source>
</evidence>
<dbReference type="GO" id="GO:0009097">
    <property type="term" value="P:isoleucine biosynthetic process"/>
    <property type="evidence" value="ECO:0007669"/>
    <property type="project" value="TreeGrafter"/>
</dbReference>
<organism evidence="8 9">
    <name type="scientific">Azospirillum baldaniorum</name>
    <dbReference type="NCBI Taxonomy" id="1064539"/>
    <lineage>
        <taxon>Bacteria</taxon>
        <taxon>Pseudomonadati</taxon>
        <taxon>Pseudomonadota</taxon>
        <taxon>Alphaproteobacteria</taxon>
        <taxon>Rhodospirillales</taxon>
        <taxon>Azospirillaceae</taxon>
        <taxon>Azospirillum</taxon>
    </lineage>
</organism>
<feature type="compositionally biased region" description="Basic residues" evidence="5">
    <location>
        <begin position="276"/>
        <end position="285"/>
    </location>
</feature>
<dbReference type="InterPro" id="IPR001926">
    <property type="entry name" value="TrpB-like_PALP"/>
</dbReference>
<evidence type="ECO:0000256" key="4">
    <source>
        <dbReference type="ARBA" id="ARBA00023239"/>
    </source>
</evidence>
<name>A0A9P1NML2_9PROT</name>
<dbReference type="GO" id="GO:0003941">
    <property type="term" value="F:L-serine ammonia-lyase activity"/>
    <property type="evidence" value="ECO:0007669"/>
    <property type="project" value="TreeGrafter"/>
</dbReference>
<evidence type="ECO:0000259" key="7">
    <source>
        <dbReference type="Pfam" id="PF00291"/>
    </source>
</evidence>
<dbReference type="Pfam" id="PF00291">
    <property type="entry name" value="PALP"/>
    <property type="match status" value="1"/>
</dbReference>
<dbReference type="FunFam" id="3.40.50.1100:FF:000005">
    <property type="entry name" value="Threonine dehydratase catabolic"/>
    <property type="match status" value="1"/>
</dbReference>
<keyword evidence="6" id="KW-0812">Transmembrane</keyword>
<dbReference type="InterPro" id="IPR036052">
    <property type="entry name" value="TrpB-like_PALP_sf"/>
</dbReference>
<gene>
    <name evidence="8" type="ORF">AZOBR_150167</name>
</gene>
<keyword evidence="9" id="KW-1185">Reference proteome</keyword>
<comment type="similarity">
    <text evidence="2">Belongs to the serine/threonine dehydratase family.</text>
</comment>
<protein>
    <submittedName>
        <fullName evidence="8">Threonine dehydratase (Modular protein)</fullName>
        <ecNumber evidence="8">4.3.1.19</ecNumber>
    </submittedName>
</protein>
<sequence length="472" mass="49470">MPSAHATRLPAVSCRRDTEDRLPSWLPLSAIEDAAERLSGRIVRTPLLPAPVLGRDVWLKAETFQATGAFKERGALNRLLRLTALERAAGVVAMSAGNHAAGLALHAQRLGVAATIVMPVTAPRCKVERTEALGAEVVLSGANVGEAKSRALQLAAERRLTFVHPYDDPDVIAGQGTVGLEVLADRPDLDRLVVPVGGGGLLAGMAAAVKARKPSVTVVGVRLARRRGPTLADGIAVDALGKLPQALLAGFVDALVEVEEAEVAAAMRTLHGSFRHGGGRRRGRRGGGAVWPGRFRRRGGPSPCCPAATWIPTRWCGRSPRLDRHQRPRGRDRPRIILRAHRPEDGGLAGKRPVVPVARLVSLLALVVLAVGLLGGAAPMRMADLPAPHCESTAVQDAADCDIHHSTDSPLPGKTHAHGTAGCLCLSGACDLTGLPARIGVPFGHRLATLLPGTDTEPAATVHAPPLPPPRA</sequence>
<reference evidence="8 9" key="1">
    <citation type="journal article" date="2011" name="PLoS Genet.">
        <title>Azospirillum genomes reveal transition of bacteria from aquatic to terrestrial environments.</title>
        <authorList>
            <person name="Wisniewski-Dye F."/>
            <person name="Borziak K."/>
            <person name="Khalsa-Moyers G."/>
            <person name="Alexandre G."/>
            <person name="Sukharnikov L.O."/>
            <person name="Wuichet K."/>
            <person name="Hurst G.B."/>
            <person name="McDonald W.H."/>
            <person name="Robertson J.S."/>
            <person name="Barbe V."/>
            <person name="Calteau A."/>
            <person name="Rouy Z."/>
            <person name="Mangenot S."/>
            <person name="Prigent-Combaret C."/>
            <person name="Normand P."/>
            <person name="Boyer M."/>
            <person name="Siguier P."/>
            <person name="Dessaux Y."/>
            <person name="Elmerich C."/>
            <person name="Condemine G."/>
            <person name="Krishnen G."/>
            <person name="Kennedy I."/>
            <person name="Paterson A.H."/>
            <person name="Gonzalez V."/>
            <person name="Mavingui P."/>
            <person name="Zhulin I.B."/>
        </authorList>
    </citation>
    <scope>NUCLEOTIDE SEQUENCE [LARGE SCALE GENOMIC DNA]</scope>
    <source>
        <strain evidence="8 9">Sp245</strain>
    </source>
</reference>
<dbReference type="InterPro" id="IPR050147">
    <property type="entry name" value="Ser/Thr_Dehydratase"/>
</dbReference>
<evidence type="ECO:0000256" key="2">
    <source>
        <dbReference type="ARBA" id="ARBA00010869"/>
    </source>
</evidence>
<keyword evidence="6" id="KW-0472">Membrane</keyword>
<feature type="region of interest" description="Disordered" evidence="5">
    <location>
        <begin position="276"/>
        <end position="295"/>
    </location>
</feature>
<dbReference type="GO" id="GO:0006565">
    <property type="term" value="P:L-serine catabolic process"/>
    <property type="evidence" value="ECO:0007669"/>
    <property type="project" value="TreeGrafter"/>
</dbReference>
<dbReference type="KEGG" id="abs:AZOBR_150167"/>
<dbReference type="PANTHER" id="PTHR48078:SF6">
    <property type="entry name" value="L-THREONINE DEHYDRATASE CATABOLIC TDCB"/>
    <property type="match status" value="1"/>
</dbReference>
<evidence type="ECO:0000313" key="9">
    <source>
        <dbReference type="Proteomes" id="UP000007319"/>
    </source>
</evidence>
<evidence type="ECO:0000256" key="6">
    <source>
        <dbReference type="SAM" id="Phobius"/>
    </source>
</evidence>
<dbReference type="PANTHER" id="PTHR48078">
    <property type="entry name" value="THREONINE DEHYDRATASE, MITOCHONDRIAL-RELATED"/>
    <property type="match status" value="1"/>
</dbReference>
<dbReference type="SUPFAM" id="SSF53686">
    <property type="entry name" value="Tryptophan synthase beta subunit-like PLP-dependent enzymes"/>
    <property type="match status" value="1"/>
</dbReference>
<dbReference type="GO" id="GO:0004794">
    <property type="term" value="F:threonine deaminase activity"/>
    <property type="evidence" value="ECO:0007669"/>
    <property type="project" value="UniProtKB-EC"/>
</dbReference>
<proteinExistence type="inferred from homology"/>
<keyword evidence="3" id="KW-0663">Pyridoxal phosphate</keyword>
<evidence type="ECO:0000256" key="3">
    <source>
        <dbReference type="ARBA" id="ARBA00022898"/>
    </source>
</evidence>
<accession>A0A9P1NML2</accession>
<dbReference type="EMBL" id="HE577327">
    <property type="protein sequence ID" value="CCC98749.1"/>
    <property type="molecule type" value="Genomic_DNA"/>
</dbReference>
<comment type="cofactor">
    <cofactor evidence="1">
        <name>pyridoxal 5'-phosphate</name>
        <dbReference type="ChEBI" id="CHEBI:597326"/>
    </cofactor>
</comment>